<dbReference type="RefSeq" id="WP_019950459.1">
    <property type="nucleotide sequence ID" value="NZ_JBHLVX010000022.1"/>
</dbReference>
<evidence type="ECO:0000313" key="3">
    <source>
        <dbReference type="Proteomes" id="UP001589814"/>
    </source>
</evidence>
<organism evidence="2 3">
    <name type="scientific">Kushneria aurantia</name>
    <dbReference type="NCBI Taxonomy" id="504092"/>
    <lineage>
        <taxon>Bacteria</taxon>
        <taxon>Pseudomonadati</taxon>
        <taxon>Pseudomonadota</taxon>
        <taxon>Gammaproteobacteria</taxon>
        <taxon>Oceanospirillales</taxon>
        <taxon>Halomonadaceae</taxon>
        <taxon>Kushneria</taxon>
    </lineage>
</organism>
<keyword evidence="3" id="KW-1185">Reference proteome</keyword>
<sequence>MTTGRRRQQRGPVRTLNALVVLTLVTVTLALAYLGYYYVGAANQRTATWFAPGLLCRPLLAPCETFLGRSGHMKATWRRAIGRDGIEVRVNVSGLAVQSGVLTVSHTLENDRVRSAALTPLADGSYRGEVPLARCRGESMPLRGRIMLNTDRGRLGSWYDFSLACSAMR</sequence>
<feature type="transmembrane region" description="Helical" evidence="1">
    <location>
        <begin position="16"/>
        <end position="39"/>
    </location>
</feature>
<dbReference type="EMBL" id="JBHLVX010000022">
    <property type="protein sequence ID" value="MFC0267705.1"/>
    <property type="molecule type" value="Genomic_DNA"/>
</dbReference>
<gene>
    <name evidence="2" type="ORF">ACFFHW_06795</name>
</gene>
<evidence type="ECO:0000256" key="1">
    <source>
        <dbReference type="SAM" id="Phobius"/>
    </source>
</evidence>
<reference evidence="2 3" key="1">
    <citation type="submission" date="2024-09" db="EMBL/GenBank/DDBJ databases">
        <authorList>
            <person name="Sun Q."/>
            <person name="Mori K."/>
        </authorList>
    </citation>
    <scope>NUCLEOTIDE SEQUENCE [LARGE SCALE GENOMIC DNA]</scope>
    <source>
        <strain evidence="2 3">CCM 7415</strain>
    </source>
</reference>
<dbReference type="Proteomes" id="UP001589814">
    <property type="component" value="Unassembled WGS sequence"/>
</dbReference>
<keyword evidence="1" id="KW-1133">Transmembrane helix</keyword>
<protein>
    <submittedName>
        <fullName evidence="2">Uncharacterized protein</fullName>
    </submittedName>
</protein>
<evidence type="ECO:0000313" key="2">
    <source>
        <dbReference type="EMBL" id="MFC0267705.1"/>
    </source>
</evidence>
<keyword evidence="1" id="KW-0812">Transmembrane</keyword>
<proteinExistence type="predicted"/>
<comment type="caution">
    <text evidence="2">The sequence shown here is derived from an EMBL/GenBank/DDBJ whole genome shotgun (WGS) entry which is preliminary data.</text>
</comment>
<keyword evidence="1" id="KW-0472">Membrane</keyword>
<name>A0ABV6G221_9GAMM</name>
<accession>A0ABV6G221</accession>